<feature type="transmembrane region" description="Helical" evidence="1">
    <location>
        <begin position="248"/>
        <end position="266"/>
    </location>
</feature>
<dbReference type="InterPro" id="IPR056071">
    <property type="entry name" value="DUF7654"/>
</dbReference>
<evidence type="ECO:0000259" key="3">
    <source>
        <dbReference type="Pfam" id="PF24677"/>
    </source>
</evidence>
<protein>
    <submittedName>
        <fullName evidence="4">Uncharacterized protein</fullName>
    </submittedName>
</protein>
<dbReference type="Proteomes" id="UP000278632">
    <property type="component" value="Unassembled WGS sequence"/>
</dbReference>
<feature type="transmembrane region" description="Helical" evidence="1">
    <location>
        <begin position="490"/>
        <end position="511"/>
    </location>
</feature>
<reference evidence="5" key="1">
    <citation type="submission" date="2018-05" db="EMBL/GenBank/DDBJ databases">
        <title>Genome Sequencing of selected type strains of the family Eggerthellaceae.</title>
        <authorList>
            <person name="Danylec N."/>
            <person name="Stoll D.A."/>
            <person name="Doetsch A."/>
            <person name="Huch M."/>
        </authorList>
    </citation>
    <scope>NUCLEOTIDE SEQUENCE [LARGE SCALE GENOMIC DNA]</scope>
    <source>
        <strain evidence="5">DSM 16106</strain>
    </source>
</reference>
<keyword evidence="5" id="KW-1185">Reference proteome</keyword>
<comment type="caution">
    <text evidence="4">The sequence shown here is derived from an EMBL/GenBank/DDBJ whole genome shotgun (WGS) entry which is preliminary data.</text>
</comment>
<keyword evidence="1" id="KW-0812">Transmembrane</keyword>
<sequence>MKNTRVPALAFGFGAALVLTTFAFLYLNLESIEADAGASEFFLSCAERLALGRNLALVGIGLAAGTAAASTVFLHRKRCLELLYAFRWPIAIGAIAIGTCLGISGSSLGMWYDGGGWDGTLFGTARSCRSDEFLVNTPMAFAQGFNDSGAWPYFGETFRGATSDMFIVYGQPVADPAVIFRPFHWGYLLLGAERGLAFFWCARVVMLLMCTFEVGMLVARQRRGLACGLALLVTFAPVINWWLDVNGYVEMIVSCEIMLLIIAGYLKTTSYRVRIALGLPFVICGGCFVLTFYPALQVPMAYLFFTMAAVYIALHWREARLSRKDALIVGGFFLLFCVGMAYVFGKSWDTVQAVLNTAYPGHRADCGGGALPLLAQYPLDALTPLRSFADSLRIDAFASVYDFFPLGILVSLWVVLKEGRRDAYLIALLALNAFLGWYCFAGFPEPLAKLTLMSLSTGGLYSKAFIVFGLINLLLLIRGLALLKARPTRAAATAVAIVAGGAIMAGSAAAFPWFYNTAAFAACALVLIGGMYLLLRRADGADGALATYLATLALFMGVMVNPVQIGAGPILENETREAVAAINQERPDSVWAVTGDDSSAYADLAATSGAAVINTCNVYPNLSLWRSFDPAGSYDDVYNRYAHISIEVVHGETHFGDAAFDSFTLYVNPSDIPLLGADYLVSTQELGAFSTNEVSFASLGEAVNGRTIYEVHLQDRRSTG</sequence>
<gene>
    <name evidence="4" type="ORF">DMP08_06370</name>
</gene>
<proteinExistence type="predicted"/>
<dbReference type="RefSeq" id="WP_123192110.1">
    <property type="nucleotide sequence ID" value="NZ_QICD01000009.1"/>
</dbReference>
<name>A0A3N0BBS3_9ACTN</name>
<feature type="transmembrane region" description="Helical" evidence="1">
    <location>
        <begin position="299"/>
        <end position="314"/>
    </location>
</feature>
<dbReference type="OrthoDB" id="3176622at2"/>
<feature type="transmembrane region" description="Helical" evidence="1">
    <location>
        <begin position="547"/>
        <end position="567"/>
    </location>
</feature>
<feature type="transmembrane region" description="Helical" evidence="1">
    <location>
        <begin position="396"/>
        <end position="416"/>
    </location>
</feature>
<evidence type="ECO:0000256" key="1">
    <source>
        <dbReference type="SAM" id="Phobius"/>
    </source>
</evidence>
<feature type="transmembrane region" description="Helical" evidence="1">
    <location>
        <begin position="86"/>
        <end position="112"/>
    </location>
</feature>
<feature type="transmembrane region" description="Helical" evidence="1">
    <location>
        <begin position="423"/>
        <end position="444"/>
    </location>
</feature>
<feature type="transmembrane region" description="Helical" evidence="1">
    <location>
        <begin position="55"/>
        <end position="74"/>
    </location>
</feature>
<feature type="transmembrane region" description="Helical" evidence="1">
    <location>
        <begin position="197"/>
        <end position="218"/>
    </location>
</feature>
<dbReference type="AlphaFoldDB" id="A0A3N0BBS3"/>
<feature type="transmembrane region" description="Helical" evidence="1">
    <location>
        <begin position="326"/>
        <end position="345"/>
    </location>
</feature>
<feature type="transmembrane region" description="Helical" evidence="1">
    <location>
        <begin position="464"/>
        <end position="483"/>
    </location>
</feature>
<evidence type="ECO:0000313" key="4">
    <source>
        <dbReference type="EMBL" id="RNL44810.1"/>
    </source>
</evidence>
<evidence type="ECO:0000313" key="5">
    <source>
        <dbReference type="Proteomes" id="UP000278632"/>
    </source>
</evidence>
<dbReference type="Pfam" id="PF24677">
    <property type="entry name" value="DUF7657"/>
    <property type="match status" value="1"/>
</dbReference>
<accession>A0A3N0BBS3</accession>
<dbReference type="InterPro" id="IPR056074">
    <property type="entry name" value="DUF7657"/>
</dbReference>
<evidence type="ECO:0000259" key="2">
    <source>
        <dbReference type="Pfam" id="PF24672"/>
    </source>
</evidence>
<dbReference type="EMBL" id="QICD01000009">
    <property type="protein sequence ID" value="RNL44810.1"/>
    <property type="molecule type" value="Genomic_DNA"/>
</dbReference>
<feature type="transmembrane region" description="Helical" evidence="1">
    <location>
        <begin position="273"/>
        <end position="293"/>
    </location>
</feature>
<feature type="transmembrane region" description="Helical" evidence="1">
    <location>
        <begin position="225"/>
        <end position="242"/>
    </location>
</feature>
<keyword evidence="1" id="KW-1133">Transmembrane helix</keyword>
<dbReference type="Pfam" id="PF24672">
    <property type="entry name" value="DUF7654"/>
    <property type="match status" value="1"/>
</dbReference>
<feature type="domain" description="DUF7657" evidence="3">
    <location>
        <begin position="86"/>
        <end position="478"/>
    </location>
</feature>
<feature type="transmembrane region" description="Helical" evidence="1">
    <location>
        <begin position="517"/>
        <end position="535"/>
    </location>
</feature>
<feature type="domain" description="DUF7654" evidence="2">
    <location>
        <begin position="570"/>
        <end position="712"/>
    </location>
</feature>
<organism evidence="4 5">
    <name type="scientific">Paraeggerthella hongkongensis</name>
    <dbReference type="NCBI Taxonomy" id="230658"/>
    <lineage>
        <taxon>Bacteria</taxon>
        <taxon>Bacillati</taxon>
        <taxon>Actinomycetota</taxon>
        <taxon>Coriobacteriia</taxon>
        <taxon>Eggerthellales</taxon>
        <taxon>Eggerthellaceae</taxon>
        <taxon>Paraeggerthella</taxon>
    </lineage>
</organism>
<keyword evidence="1" id="KW-0472">Membrane</keyword>